<proteinExistence type="predicted"/>
<organism evidence="1 2">
    <name type="scientific">Spirosoma aureum</name>
    <dbReference type="NCBI Taxonomy" id="2692134"/>
    <lineage>
        <taxon>Bacteria</taxon>
        <taxon>Pseudomonadati</taxon>
        <taxon>Bacteroidota</taxon>
        <taxon>Cytophagia</taxon>
        <taxon>Cytophagales</taxon>
        <taxon>Cytophagaceae</taxon>
        <taxon>Spirosoma</taxon>
    </lineage>
</organism>
<accession>A0A6G9ARM0</accession>
<protein>
    <submittedName>
        <fullName evidence="1">Uncharacterized protein</fullName>
    </submittedName>
</protein>
<sequence length="207" mass="23369">MLHHHRKIFFYVADWLNCWIGLREPNPLADQWIGKPGYIPKSAACKAKTSDTDASNFPFAGLVVDPILRPEGFQAETRNEAVDKWMKFALGNRLPSGFSRAETGPEKGLVKYEGSAIHSDYDLMYVSKADQNGNLAFTSLEEAKQLLKLVQPMLNQRLGAAMIQHGAEFEWDGGVGARERELVFRFGPKGKYFEEESSMPQRKGFMH</sequence>
<dbReference type="EMBL" id="CP050063">
    <property type="protein sequence ID" value="QIP14976.1"/>
    <property type="molecule type" value="Genomic_DNA"/>
</dbReference>
<reference evidence="1 2" key="1">
    <citation type="submission" date="2020-03" db="EMBL/GenBank/DDBJ databases">
        <authorList>
            <person name="Kim M.K."/>
        </authorList>
    </citation>
    <scope>NUCLEOTIDE SEQUENCE [LARGE SCALE GENOMIC DNA]</scope>
    <source>
        <strain evidence="1 2">BT328</strain>
    </source>
</reference>
<dbReference type="AlphaFoldDB" id="A0A6G9ARM0"/>
<gene>
    <name evidence="1" type="ORF">G8759_21295</name>
</gene>
<evidence type="ECO:0000313" key="1">
    <source>
        <dbReference type="EMBL" id="QIP14976.1"/>
    </source>
</evidence>
<evidence type="ECO:0000313" key="2">
    <source>
        <dbReference type="Proteomes" id="UP000501802"/>
    </source>
</evidence>
<dbReference type="RefSeq" id="WP_167212108.1">
    <property type="nucleotide sequence ID" value="NZ_CP050063.1"/>
</dbReference>
<dbReference type="KEGG" id="spib:G8759_21295"/>
<dbReference type="Proteomes" id="UP000501802">
    <property type="component" value="Chromosome"/>
</dbReference>
<name>A0A6G9ARM0_9BACT</name>
<keyword evidence="2" id="KW-1185">Reference proteome</keyword>